<protein>
    <recommendedName>
        <fullName evidence="5">Protein kinase domain-containing protein</fullName>
    </recommendedName>
</protein>
<evidence type="ECO:0000313" key="4">
    <source>
        <dbReference type="Proteomes" id="UP001190700"/>
    </source>
</evidence>
<dbReference type="PANTHER" id="PTHR44167">
    <property type="entry name" value="OVARIAN-SPECIFIC SERINE/THREONINE-PROTEIN KINASE LOK-RELATED"/>
    <property type="match status" value="1"/>
</dbReference>
<dbReference type="PROSITE" id="PS50031">
    <property type="entry name" value="EH"/>
    <property type="match status" value="1"/>
</dbReference>
<dbReference type="InterPro" id="IPR000719">
    <property type="entry name" value="Prot_kinase_dom"/>
</dbReference>
<dbReference type="PROSITE" id="PS50011">
    <property type="entry name" value="PROTEIN_KINASE_DOM"/>
    <property type="match status" value="1"/>
</dbReference>
<dbReference type="Pfam" id="PF00069">
    <property type="entry name" value="Pkinase"/>
    <property type="match status" value="1"/>
</dbReference>
<dbReference type="PANTHER" id="PTHR44167:SF24">
    <property type="entry name" value="SERINE_THREONINE-PROTEIN KINASE CHK2"/>
    <property type="match status" value="1"/>
</dbReference>
<dbReference type="SMART" id="SM00220">
    <property type="entry name" value="S_TKc"/>
    <property type="match status" value="1"/>
</dbReference>
<evidence type="ECO:0000259" key="2">
    <source>
        <dbReference type="PROSITE" id="PS50031"/>
    </source>
</evidence>
<feature type="domain" description="EH" evidence="2">
    <location>
        <begin position="417"/>
        <end position="507"/>
    </location>
</feature>
<dbReference type="SUPFAM" id="SSF47473">
    <property type="entry name" value="EF-hand"/>
    <property type="match status" value="1"/>
</dbReference>
<feature type="domain" description="Protein kinase" evidence="1">
    <location>
        <begin position="1"/>
        <end position="210"/>
    </location>
</feature>
<dbReference type="Gene3D" id="1.10.510.10">
    <property type="entry name" value="Transferase(Phosphotransferase) domain 1"/>
    <property type="match status" value="1"/>
</dbReference>
<dbReference type="InterPro" id="IPR011992">
    <property type="entry name" value="EF-hand-dom_pair"/>
</dbReference>
<proteinExistence type="predicted"/>
<dbReference type="SUPFAM" id="SSF56112">
    <property type="entry name" value="Protein kinase-like (PK-like)"/>
    <property type="match status" value="1"/>
</dbReference>
<dbReference type="GO" id="GO:0044773">
    <property type="term" value="P:mitotic DNA damage checkpoint signaling"/>
    <property type="evidence" value="ECO:0007669"/>
    <property type="project" value="TreeGrafter"/>
</dbReference>
<dbReference type="InterPro" id="IPR008271">
    <property type="entry name" value="Ser/Thr_kinase_AS"/>
</dbReference>
<evidence type="ECO:0000259" key="1">
    <source>
        <dbReference type="PROSITE" id="PS50011"/>
    </source>
</evidence>
<dbReference type="GO" id="GO:0005634">
    <property type="term" value="C:nucleus"/>
    <property type="evidence" value="ECO:0007669"/>
    <property type="project" value="TreeGrafter"/>
</dbReference>
<sequence>MNGVLFLHAREIYHRDLKPENIVFDDSYNAKITDFGMNSYTPASATEMPRAMTKAMPTDDRNWSVGTEAYCPPEVRGESMQEAYDPGQYDVWSLGVILLMLVSVDKLEVVTHQIMRGGRPAYEKVVRMPFVGYQTTNGIRQNLLSELDPAPPGFQGGLHECPPRHDKFWLNFPTIRSSLSDQAVDLLNRMFMREPEKRITLSEVSKHPWFQAAAVPSSAEITKVMQGRQPMKAQQGTSQMVSLGADEDAGISLAELRRNLKLNGDSGSAIFPRDTVIKESMAMFDCGPADEYSAAKLFAGLSQSVTSWGLQQPKGFISTNMLTLTACAVRDQGLVEEFMIEVLVSDLDNKVLLLLRRLPTSMEWSLWRKEIGQFCENYLTLVKGSQHGAAVSSEESTKSDTPAALSMDWWPECTSEEMQQYKLLWSVFGQPPDGHLRMDMFKSYMERTVGVPPVEVEAVWHLTVPNGGKFMNMDQFVKARYLVTRLNEGRTLPPRFPSQAFEQSSGQCSVGQFVGTKEHPFRYDTFAYLFRPLLEREYQTNQVVWRKFAPVAVLCPPGSSPFTSGMVANDKDKFTVCNICTPAMEMWGMRLSNIRQAYNPPRKGEVVLLPEVFTSGNKAELQALCQQVDEETSDLFAHKTPENWAELQVKLAAKAAEEGKGGVWRLAIPTGTVVAFHLSIDLLKHLLAAAGVSYFGGPLFREETFQASGPVEFGSEDYLVSDVIPAVTTFFGTDGRSATHDNRWIWKNTNKVFRGQTLITRTIPKDTFLSTYKPLTVGL</sequence>
<dbReference type="GO" id="GO:0005524">
    <property type="term" value="F:ATP binding"/>
    <property type="evidence" value="ECO:0007669"/>
    <property type="project" value="InterPro"/>
</dbReference>
<organism evidence="3 4">
    <name type="scientific">Cymbomonas tetramitiformis</name>
    <dbReference type="NCBI Taxonomy" id="36881"/>
    <lineage>
        <taxon>Eukaryota</taxon>
        <taxon>Viridiplantae</taxon>
        <taxon>Chlorophyta</taxon>
        <taxon>Pyramimonadophyceae</taxon>
        <taxon>Pyramimonadales</taxon>
        <taxon>Pyramimonadaceae</taxon>
        <taxon>Cymbomonas</taxon>
    </lineage>
</organism>
<dbReference type="InterPro" id="IPR000261">
    <property type="entry name" value="EH_dom"/>
</dbReference>
<dbReference type="AlphaFoldDB" id="A0AAE0KZY8"/>
<dbReference type="Proteomes" id="UP001190700">
    <property type="component" value="Unassembled WGS sequence"/>
</dbReference>
<reference evidence="3 4" key="1">
    <citation type="journal article" date="2015" name="Genome Biol. Evol.">
        <title>Comparative Genomics of a Bacterivorous Green Alga Reveals Evolutionary Causalities and Consequences of Phago-Mixotrophic Mode of Nutrition.</title>
        <authorList>
            <person name="Burns J.A."/>
            <person name="Paasch A."/>
            <person name="Narechania A."/>
            <person name="Kim E."/>
        </authorList>
    </citation>
    <scope>NUCLEOTIDE SEQUENCE [LARGE SCALE GENOMIC DNA]</scope>
    <source>
        <strain evidence="3 4">PLY_AMNH</strain>
    </source>
</reference>
<gene>
    <name evidence="3" type="ORF">CYMTET_24717</name>
</gene>
<dbReference type="EMBL" id="LGRX02012898">
    <property type="protein sequence ID" value="KAK3266675.1"/>
    <property type="molecule type" value="Genomic_DNA"/>
</dbReference>
<dbReference type="InterPro" id="IPR011009">
    <property type="entry name" value="Kinase-like_dom_sf"/>
</dbReference>
<keyword evidence="4" id="KW-1185">Reference proteome</keyword>
<dbReference type="Gene3D" id="1.10.238.10">
    <property type="entry name" value="EF-hand"/>
    <property type="match status" value="1"/>
</dbReference>
<comment type="caution">
    <text evidence="3">The sequence shown here is derived from an EMBL/GenBank/DDBJ whole genome shotgun (WGS) entry which is preliminary data.</text>
</comment>
<evidence type="ECO:0000313" key="3">
    <source>
        <dbReference type="EMBL" id="KAK3266675.1"/>
    </source>
</evidence>
<dbReference type="PROSITE" id="PS00108">
    <property type="entry name" value="PROTEIN_KINASE_ST"/>
    <property type="match status" value="1"/>
</dbReference>
<evidence type="ECO:0008006" key="5">
    <source>
        <dbReference type="Google" id="ProtNLM"/>
    </source>
</evidence>
<accession>A0AAE0KZY8</accession>
<name>A0AAE0KZY8_9CHLO</name>
<dbReference type="GO" id="GO:0004674">
    <property type="term" value="F:protein serine/threonine kinase activity"/>
    <property type="evidence" value="ECO:0007669"/>
    <property type="project" value="TreeGrafter"/>
</dbReference>